<feature type="compositionally biased region" description="Basic and acidic residues" evidence="1">
    <location>
        <begin position="236"/>
        <end position="245"/>
    </location>
</feature>
<feature type="region of interest" description="Disordered" evidence="1">
    <location>
        <begin position="168"/>
        <end position="193"/>
    </location>
</feature>
<protein>
    <recommendedName>
        <fullName evidence="4">MHD domain-containing protein</fullName>
    </recommendedName>
</protein>
<organism evidence="2 3">
    <name type="scientific">Volvox africanus</name>
    <dbReference type="NCBI Taxonomy" id="51714"/>
    <lineage>
        <taxon>Eukaryota</taxon>
        <taxon>Viridiplantae</taxon>
        <taxon>Chlorophyta</taxon>
        <taxon>core chlorophytes</taxon>
        <taxon>Chlorophyceae</taxon>
        <taxon>CS clade</taxon>
        <taxon>Chlamydomonadales</taxon>
        <taxon>Volvocaceae</taxon>
        <taxon>Volvox</taxon>
    </lineage>
</organism>
<evidence type="ECO:0000313" key="3">
    <source>
        <dbReference type="Proteomes" id="UP001165090"/>
    </source>
</evidence>
<dbReference type="EMBL" id="BSDZ01000089">
    <property type="protein sequence ID" value="GLI70063.1"/>
    <property type="molecule type" value="Genomic_DNA"/>
</dbReference>
<feature type="region of interest" description="Disordered" evidence="1">
    <location>
        <begin position="227"/>
        <end position="287"/>
    </location>
</feature>
<comment type="caution">
    <text evidence="2">The sequence shown here is derived from an EMBL/GenBank/DDBJ whole genome shotgun (WGS) entry which is preliminary data.</text>
</comment>
<accession>A0ABQ5SKP8</accession>
<proteinExistence type="predicted"/>
<evidence type="ECO:0000313" key="2">
    <source>
        <dbReference type="EMBL" id="GLI70063.1"/>
    </source>
</evidence>
<feature type="compositionally biased region" description="Low complexity" evidence="1">
    <location>
        <begin position="178"/>
        <end position="190"/>
    </location>
</feature>
<dbReference type="Proteomes" id="UP001165090">
    <property type="component" value="Unassembled WGS sequence"/>
</dbReference>
<gene>
    <name evidence="2" type="ORF">VaNZ11_014834</name>
</gene>
<sequence length="590" mass="62122">MVFAREAAVIIKGRDGRTVLLQSRGMDFQVASLAAGEAMAALQAAAQAPESWDVLSNTQAVPFLSGRLEVMHHKLTVTYRVAGGLIFLVVTAPAANVFSCIHLLNGIVRVAAVQADGKSAELNPERLQRRFGEVYMAVDALLSSGGVLDPNTALGRALATLEQLQDRDKGKGVAEAAQKPPQQQRPGGKPFTRRTLQGMIDQLALLSFSAGPAMQGIQARPGFQLQEAVPQAMSRPKQEEARDPFPIDLGSSVPKVPRGKDPNDPFPDLDWAAPEPSKTPEVVTTTPATTTTTTATMTTTGGAGGAGVNVDPVPVAPPPVYAPFVLSEPVLRLVEIWRGETSAGQLVRAGVSGRVEWISEAAKAKVHTVQLMLQVPEASCEHLPAALAASRRHPDCCRAGPTGGLLLADGIQAKRHEGALLLYYHLPPLAIRLPMQAQLGASILPTQDGRHLVTLGLHYAVNPVLAQRAAGLALEIVVPALLERPLRTSPPGAVFDAKARTLRWQQPGPVSYLDNHGTAVQPFLASFAVDEAVASEAALPAALVRLNAKLSLLGADGSGTLTGASLAQGVVDLEVTPSLCGWRAELTATL</sequence>
<keyword evidence="3" id="KW-1185">Reference proteome</keyword>
<reference evidence="2 3" key="1">
    <citation type="journal article" date="2023" name="IScience">
        <title>Expanded male sex-determining region conserved during the evolution of homothallism in the green alga Volvox.</title>
        <authorList>
            <person name="Yamamoto K."/>
            <person name="Matsuzaki R."/>
            <person name="Mahakham W."/>
            <person name="Heman W."/>
            <person name="Sekimoto H."/>
            <person name="Kawachi M."/>
            <person name="Minakuchi Y."/>
            <person name="Toyoda A."/>
            <person name="Nozaki H."/>
        </authorList>
    </citation>
    <scope>NUCLEOTIDE SEQUENCE [LARGE SCALE GENOMIC DNA]</scope>
    <source>
        <strain evidence="2 3">NIES-4468</strain>
    </source>
</reference>
<evidence type="ECO:0000256" key="1">
    <source>
        <dbReference type="SAM" id="MobiDB-lite"/>
    </source>
</evidence>
<name>A0ABQ5SKP8_9CHLO</name>
<evidence type="ECO:0008006" key="4">
    <source>
        <dbReference type="Google" id="ProtNLM"/>
    </source>
</evidence>